<evidence type="ECO:0000313" key="6">
    <source>
        <dbReference type="Proteomes" id="UP000238218"/>
    </source>
</evidence>
<dbReference type="RefSeq" id="WP_106222501.1">
    <property type="nucleotide sequence ID" value="NZ_PVWP01000009.1"/>
</dbReference>
<dbReference type="InterPro" id="IPR003593">
    <property type="entry name" value="AAA+_ATPase"/>
</dbReference>
<accession>A0ABX5F7X4</accession>
<dbReference type="EMBL" id="PVWP01000009">
    <property type="protein sequence ID" value="PSB36553.1"/>
    <property type="molecule type" value="Genomic_DNA"/>
</dbReference>
<dbReference type="PROSITE" id="PS50893">
    <property type="entry name" value="ABC_TRANSPORTER_2"/>
    <property type="match status" value="1"/>
</dbReference>
<keyword evidence="1" id="KW-0813">Transport</keyword>
<dbReference type="SMART" id="SM00382">
    <property type="entry name" value="AAA"/>
    <property type="match status" value="1"/>
</dbReference>
<evidence type="ECO:0000256" key="2">
    <source>
        <dbReference type="ARBA" id="ARBA00022741"/>
    </source>
</evidence>
<dbReference type="GO" id="GO:0005524">
    <property type="term" value="F:ATP binding"/>
    <property type="evidence" value="ECO:0007669"/>
    <property type="project" value="UniProtKB-KW"/>
</dbReference>
<dbReference type="PANTHER" id="PTHR45772">
    <property type="entry name" value="CONSERVED COMPONENT OF ABC TRANSPORTER FOR NATURAL AMINO ACIDS-RELATED"/>
    <property type="match status" value="1"/>
</dbReference>
<dbReference type="Gene3D" id="3.40.50.300">
    <property type="entry name" value="P-loop containing nucleotide triphosphate hydrolases"/>
    <property type="match status" value="1"/>
</dbReference>
<dbReference type="InterPro" id="IPR027417">
    <property type="entry name" value="P-loop_NTPase"/>
</dbReference>
<sequence length="279" mass="29549">MNQSPDGTAPVPLLQVEAVSCRFGGLLALDQVSLALEEGEIFGLIGPNGAGKTTLFNVISGLTTPSGGRCLWRGAPTTGLGASGLNRLGIARTFQNLRLFESLSVRENVLVGLHHAARTPLLGALLASGGFRRHRRGLEDRAMELLTLLELEALAEQRAGDLPYGDRRRLEIARALATAPQLLLLDEPAAGMNPAEKDDLRRLIGTIREQFALTVLIIEHHVPLMMQLCDRLAVLNFGRRIALGSPAEVRTDPRVIEAYLGGSGGGSAGGSGDAAGDGR</sequence>
<dbReference type="PANTHER" id="PTHR45772:SF4">
    <property type="entry name" value="ABC TRANSPORTER ATP-BINDING PROTEIN"/>
    <property type="match status" value="1"/>
</dbReference>
<dbReference type="InterPro" id="IPR032823">
    <property type="entry name" value="BCA_ABC_TP_C"/>
</dbReference>
<evidence type="ECO:0000259" key="4">
    <source>
        <dbReference type="PROSITE" id="PS50893"/>
    </source>
</evidence>
<feature type="domain" description="ABC transporter" evidence="4">
    <location>
        <begin position="14"/>
        <end position="262"/>
    </location>
</feature>
<name>A0ABX5F7X4_9CHRO</name>
<evidence type="ECO:0000256" key="1">
    <source>
        <dbReference type="ARBA" id="ARBA00022448"/>
    </source>
</evidence>
<keyword evidence="2" id="KW-0547">Nucleotide-binding</keyword>
<dbReference type="Pfam" id="PF00005">
    <property type="entry name" value="ABC_tran"/>
    <property type="match status" value="1"/>
</dbReference>
<keyword evidence="6" id="KW-1185">Reference proteome</keyword>
<gene>
    <name evidence="5" type="primary">livG</name>
    <name evidence="5" type="ORF">C7B81_13360</name>
</gene>
<dbReference type="Pfam" id="PF12399">
    <property type="entry name" value="BCA_ABC_TP_C"/>
    <property type="match status" value="1"/>
</dbReference>
<dbReference type="InterPro" id="IPR003439">
    <property type="entry name" value="ABC_transporter-like_ATP-bd"/>
</dbReference>
<evidence type="ECO:0000313" key="5">
    <source>
        <dbReference type="EMBL" id="PSB36553.1"/>
    </source>
</evidence>
<reference evidence="5 6" key="1">
    <citation type="submission" date="2018-03" db="EMBL/GenBank/DDBJ databases">
        <title>The ancient ancestry and fast evolution of plastids.</title>
        <authorList>
            <person name="Moore K.R."/>
            <person name="Magnabosco C."/>
            <person name="Momper L."/>
            <person name="Gold D.A."/>
            <person name="Bosak T."/>
            <person name="Fournier G.P."/>
        </authorList>
    </citation>
    <scope>NUCLEOTIDE SEQUENCE [LARGE SCALE GENOMIC DNA]</scope>
    <source>
        <strain evidence="5 6">CCALA 015</strain>
    </source>
</reference>
<protein>
    <submittedName>
        <fullName evidence="5">High-affinity branched-chain amino acid ABC transporter ATP-binding protein LivG</fullName>
    </submittedName>
</protein>
<dbReference type="InterPro" id="IPR051120">
    <property type="entry name" value="ABC_AA/LPS_Transport"/>
</dbReference>
<evidence type="ECO:0000256" key="3">
    <source>
        <dbReference type="ARBA" id="ARBA00022840"/>
    </source>
</evidence>
<dbReference type="CDD" id="cd03219">
    <property type="entry name" value="ABC_Mj1267_LivG_branched"/>
    <property type="match status" value="1"/>
</dbReference>
<dbReference type="Proteomes" id="UP000238218">
    <property type="component" value="Unassembled WGS sequence"/>
</dbReference>
<keyword evidence="3 5" id="KW-0067">ATP-binding</keyword>
<proteinExistence type="predicted"/>
<comment type="caution">
    <text evidence="5">The sequence shown here is derived from an EMBL/GenBank/DDBJ whole genome shotgun (WGS) entry which is preliminary data.</text>
</comment>
<dbReference type="SUPFAM" id="SSF52540">
    <property type="entry name" value="P-loop containing nucleoside triphosphate hydrolases"/>
    <property type="match status" value="1"/>
</dbReference>
<organism evidence="5 6">
    <name type="scientific">Aphanothece cf. minutissima CCALA 015</name>
    <dbReference type="NCBI Taxonomy" id="2107695"/>
    <lineage>
        <taxon>Bacteria</taxon>
        <taxon>Bacillati</taxon>
        <taxon>Cyanobacteriota</taxon>
        <taxon>Cyanophyceae</taxon>
        <taxon>Oscillatoriophycideae</taxon>
        <taxon>Chroococcales</taxon>
        <taxon>Aphanothecaceae</taxon>
        <taxon>Aphanothece</taxon>
    </lineage>
</organism>